<dbReference type="InterPro" id="IPR006504">
    <property type="entry name" value="Tscrpt_reg_Spx/MgsR"/>
</dbReference>
<protein>
    <submittedName>
        <fullName evidence="3">Arsenate reductase</fullName>
    </submittedName>
</protein>
<dbReference type="InterPro" id="IPR006660">
    <property type="entry name" value="Arsenate_reductase-like"/>
</dbReference>
<evidence type="ECO:0000313" key="3">
    <source>
        <dbReference type="EMBL" id="BET26120.1"/>
    </source>
</evidence>
<dbReference type="Pfam" id="PF03960">
    <property type="entry name" value="ArsC"/>
    <property type="match status" value="1"/>
</dbReference>
<dbReference type="KEGG" id="lto:RGQ30_16210"/>
<dbReference type="RefSeq" id="WP_130556382.1">
    <property type="nucleotide sequence ID" value="NZ_AP028947.1"/>
</dbReference>
<dbReference type="PANTHER" id="PTHR30041:SF8">
    <property type="entry name" value="PROTEIN YFFB"/>
    <property type="match status" value="1"/>
</dbReference>
<dbReference type="Gene3D" id="3.40.30.10">
    <property type="entry name" value="Glutaredoxin"/>
    <property type="match status" value="1"/>
</dbReference>
<evidence type="ECO:0000313" key="4">
    <source>
        <dbReference type="Proteomes" id="UP001329151"/>
    </source>
</evidence>
<keyword evidence="4" id="KW-1185">Reference proteome</keyword>
<evidence type="ECO:0000256" key="2">
    <source>
        <dbReference type="PROSITE-ProRule" id="PRU01282"/>
    </source>
</evidence>
<dbReference type="InterPro" id="IPR036249">
    <property type="entry name" value="Thioredoxin-like_sf"/>
</dbReference>
<reference evidence="3 4" key="1">
    <citation type="submission" date="2023-10" db="EMBL/GenBank/DDBJ databases">
        <title>Complete Genome Sequence of Limnobacter thiooxidans CS-K2T, Isolated from freshwater lake sediments in Bavaria, Germany.</title>
        <authorList>
            <person name="Naruki M."/>
            <person name="Watanabe A."/>
            <person name="Warashina T."/>
            <person name="Morita T."/>
            <person name="Arakawa K."/>
        </authorList>
    </citation>
    <scope>NUCLEOTIDE SEQUENCE [LARGE SCALE GENOMIC DNA]</scope>
    <source>
        <strain evidence="3 4">CS-K2</strain>
    </source>
</reference>
<dbReference type="PANTHER" id="PTHR30041">
    <property type="entry name" value="ARSENATE REDUCTASE"/>
    <property type="match status" value="1"/>
</dbReference>
<accession>A0AA86J703</accession>
<dbReference type="Proteomes" id="UP001329151">
    <property type="component" value="Chromosome"/>
</dbReference>
<dbReference type="SUPFAM" id="SSF52833">
    <property type="entry name" value="Thioredoxin-like"/>
    <property type="match status" value="1"/>
</dbReference>
<comment type="similarity">
    <text evidence="1 2">Belongs to the ArsC family.</text>
</comment>
<dbReference type="NCBIfam" id="TIGR01617">
    <property type="entry name" value="arsC_related"/>
    <property type="match status" value="1"/>
</dbReference>
<name>A0AA86J703_9BURK</name>
<dbReference type="PROSITE" id="PS51353">
    <property type="entry name" value="ARSC"/>
    <property type="match status" value="1"/>
</dbReference>
<evidence type="ECO:0000256" key="1">
    <source>
        <dbReference type="ARBA" id="ARBA00007198"/>
    </source>
</evidence>
<organism evidence="3 4">
    <name type="scientific">Limnobacter thiooxidans</name>
    <dbReference type="NCBI Taxonomy" id="131080"/>
    <lineage>
        <taxon>Bacteria</taxon>
        <taxon>Pseudomonadati</taxon>
        <taxon>Pseudomonadota</taxon>
        <taxon>Betaproteobacteria</taxon>
        <taxon>Burkholderiales</taxon>
        <taxon>Burkholderiaceae</taxon>
        <taxon>Limnobacter</taxon>
    </lineage>
</organism>
<dbReference type="AlphaFoldDB" id="A0AA86J703"/>
<proteinExistence type="inferred from homology"/>
<sequence>MTAKVYGIPNCSSVKKAIASLKENQIEVLFHDFKKHGVPPQLLDEWIDAFGLDKVINRKGTTWRSLDEGLQNKAQSPEGAKALLLEYPSLIKRPVVDHNGQLSIGQIDFTKDNS</sequence>
<dbReference type="EMBL" id="AP028947">
    <property type="protein sequence ID" value="BET26120.1"/>
    <property type="molecule type" value="Genomic_DNA"/>
</dbReference>
<gene>
    <name evidence="3" type="ORF">RGQ30_16210</name>
</gene>